<dbReference type="EMBL" id="AYZO01000002">
    <property type="protein sequence ID" value="KRN14655.1"/>
    <property type="molecule type" value="Genomic_DNA"/>
</dbReference>
<dbReference type="Proteomes" id="UP000051521">
    <property type="component" value="Unassembled WGS sequence"/>
</dbReference>
<dbReference type="PANTHER" id="PTHR12304:SF46">
    <property type="entry name" value="INOSINE-ADENOSINE-GUANOSINE-NUCLEOSIDE HYDROLASE"/>
    <property type="match status" value="1"/>
</dbReference>
<dbReference type="InterPro" id="IPR001910">
    <property type="entry name" value="Inosine/uridine_hydrolase_dom"/>
</dbReference>
<dbReference type="InterPro" id="IPR036452">
    <property type="entry name" value="Ribo_hydro-like"/>
</dbReference>
<keyword evidence="5" id="KW-1185">Reference proteome</keyword>
<sequence>MKGLFQMREFYINHDGNIDDFVSYLLLLQASDIKLLGVGVIDGDGYVDPAVEACQKLTDRFNLRNDSLEVARSNSRPINSFPNDWRMAAYSFNYLPLLNEHGKPKTKKSNLPAHLDMIDKLEKADQPVTLVMTGPLTDLARALEEKPEIVNKIKELYWMGGSLDGHGNVFTVNADSTQEWNAFWDPDAVKTVFDSSIKINMIGLESSEELPIDDSFRMHLSQLRRYPAFDLAAQGYAMIVSIPTAELFLWDVLTTMCALYPEIATTEEVTASVITEGMAAGKTIRDPNGCPITLVTKANHQLFLEKFDELLKRQ</sequence>
<evidence type="ECO:0000259" key="3">
    <source>
        <dbReference type="Pfam" id="PF01156"/>
    </source>
</evidence>
<protein>
    <submittedName>
        <fullName evidence="4">Nucleoside hydrolase</fullName>
    </submittedName>
</protein>
<proteinExistence type="predicted"/>
<dbReference type="InterPro" id="IPR023186">
    <property type="entry name" value="IUNH"/>
</dbReference>
<evidence type="ECO:0000256" key="1">
    <source>
        <dbReference type="ARBA" id="ARBA00022801"/>
    </source>
</evidence>
<name>A0ABR5PZ00_9LACO</name>
<gene>
    <name evidence="4" type="ORF">FC38_GL000739</name>
</gene>
<evidence type="ECO:0000313" key="5">
    <source>
        <dbReference type="Proteomes" id="UP000051521"/>
    </source>
</evidence>
<dbReference type="SUPFAM" id="SSF53590">
    <property type="entry name" value="Nucleoside hydrolase"/>
    <property type="match status" value="1"/>
</dbReference>
<dbReference type="GO" id="GO:0016787">
    <property type="term" value="F:hydrolase activity"/>
    <property type="evidence" value="ECO:0007669"/>
    <property type="project" value="UniProtKB-KW"/>
</dbReference>
<feature type="domain" description="Inosine/uridine-preferring nucleoside hydrolase" evidence="3">
    <location>
        <begin position="11"/>
        <end position="303"/>
    </location>
</feature>
<accession>A0ABR5PZ00</accession>
<keyword evidence="2" id="KW-0326">Glycosidase</keyword>
<reference evidence="4 5" key="1">
    <citation type="journal article" date="2015" name="Genome Announc.">
        <title>Expanding the biotechnology potential of lactobacilli through comparative genomics of 213 strains and associated genera.</title>
        <authorList>
            <person name="Sun Z."/>
            <person name="Harris H.M."/>
            <person name="McCann A."/>
            <person name="Guo C."/>
            <person name="Argimon S."/>
            <person name="Zhang W."/>
            <person name="Yang X."/>
            <person name="Jeffery I.B."/>
            <person name="Cooney J.C."/>
            <person name="Kagawa T.F."/>
            <person name="Liu W."/>
            <person name="Song Y."/>
            <person name="Salvetti E."/>
            <person name="Wrobel A."/>
            <person name="Rasinkangas P."/>
            <person name="Parkhill J."/>
            <person name="Rea M.C."/>
            <person name="O'Sullivan O."/>
            <person name="Ritari J."/>
            <person name="Douillard F.P."/>
            <person name="Paul Ross R."/>
            <person name="Yang R."/>
            <person name="Briner A.E."/>
            <person name="Felis G.E."/>
            <person name="de Vos W.M."/>
            <person name="Barrangou R."/>
            <person name="Klaenhammer T.R."/>
            <person name="Caufield P.W."/>
            <person name="Cui Y."/>
            <person name="Zhang H."/>
            <person name="O'Toole P.W."/>
        </authorList>
    </citation>
    <scope>NUCLEOTIDE SEQUENCE [LARGE SCALE GENOMIC DNA]</scope>
    <source>
        <strain evidence="4 5">DSM 23908</strain>
    </source>
</reference>
<dbReference type="Pfam" id="PF01156">
    <property type="entry name" value="IU_nuc_hydro"/>
    <property type="match status" value="1"/>
</dbReference>
<evidence type="ECO:0000313" key="4">
    <source>
        <dbReference type="EMBL" id="KRN14655.1"/>
    </source>
</evidence>
<dbReference type="PANTHER" id="PTHR12304">
    <property type="entry name" value="INOSINE-URIDINE PREFERRING NUCLEOSIDE HYDROLASE"/>
    <property type="match status" value="1"/>
</dbReference>
<dbReference type="Gene3D" id="3.90.245.10">
    <property type="entry name" value="Ribonucleoside hydrolase-like"/>
    <property type="match status" value="1"/>
</dbReference>
<keyword evidence="1 4" id="KW-0378">Hydrolase</keyword>
<comment type="caution">
    <text evidence="4">The sequence shown here is derived from an EMBL/GenBank/DDBJ whole genome shotgun (WGS) entry which is preliminary data.</text>
</comment>
<organism evidence="4 5">
    <name type="scientific">Lactobacillus gigeriorum DSM 23908 = CRBIP 24.85</name>
    <dbReference type="NCBI Taxonomy" id="1423751"/>
    <lineage>
        <taxon>Bacteria</taxon>
        <taxon>Bacillati</taxon>
        <taxon>Bacillota</taxon>
        <taxon>Bacilli</taxon>
        <taxon>Lactobacillales</taxon>
        <taxon>Lactobacillaceae</taxon>
        <taxon>Lactobacillus</taxon>
    </lineage>
</organism>
<dbReference type="CDD" id="cd02647">
    <property type="entry name" value="nuc_hydro_TvIAG"/>
    <property type="match status" value="1"/>
</dbReference>
<evidence type="ECO:0000256" key="2">
    <source>
        <dbReference type="ARBA" id="ARBA00023295"/>
    </source>
</evidence>